<proteinExistence type="predicted"/>
<dbReference type="InterPro" id="IPR036985">
    <property type="entry name" value="Transglutaminase-like_sf"/>
</dbReference>
<reference evidence="3" key="2">
    <citation type="submission" date="2017-01" db="EMBL/GenBank/DDBJ databases">
        <authorList>
            <person name="Mah S.A."/>
            <person name="Swanson W.J."/>
            <person name="Moy G.W."/>
            <person name="Vacquier V.D."/>
        </authorList>
    </citation>
    <scope>NUCLEOTIDE SEQUENCE</scope>
    <source>
        <strain evidence="3">ALG-7-W6</strain>
    </source>
</reference>
<dbReference type="GO" id="GO:0003684">
    <property type="term" value="F:damaged DNA binding"/>
    <property type="evidence" value="ECO:0007669"/>
    <property type="project" value="InterPro"/>
</dbReference>
<reference evidence="3 5" key="1">
    <citation type="journal article" date="2016" name="Mol. Biol. Evol.">
        <title>Genome-Wide Survey of Gut Fungi (Harpellales) Reveals the First Horizontally Transferred Ubiquitin Gene from a Mosquito Host.</title>
        <authorList>
            <person name="Wang Y."/>
            <person name="White M.M."/>
            <person name="Kvist S."/>
            <person name="Moncalvo J.M."/>
        </authorList>
    </citation>
    <scope>NUCLEOTIDE SEQUENCE [LARGE SCALE GENOMIC DNA]</scope>
    <source>
        <strain evidence="3 5">ALG-7-W6</strain>
    </source>
</reference>
<comment type="caution">
    <text evidence="3">The sequence shown here is derived from an EMBL/GenBank/DDBJ whole genome shotgun (WGS) entry which is preliminary data.</text>
</comment>
<gene>
    <name evidence="4" type="ORF">AYI68_g5589</name>
    <name evidence="3" type="ORF">AYI68_g7090</name>
</gene>
<dbReference type="GO" id="GO:0006298">
    <property type="term" value="P:mismatch repair"/>
    <property type="evidence" value="ECO:0007669"/>
    <property type="project" value="TreeGrafter"/>
</dbReference>
<evidence type="ECO:0000256" key="1">
    <source>
        <dbReference type="SAM" id="MobiDB-lite"/>
    </source>
</evidence>
<dbReference type="SMART" id="SM01030">
    <property type="entry name" value="BHD_1"/>
    <property type="match status" value="1"/>
</dbReference>
<evidence type="ECO:0000259" key="2">
    <source>
        <dbReference type="SMART" id="SM01030"/>
    </source>
</evidence>
<dbReference type="GO" id="GO:0003697">
    <property type="term" value="F:single-stranded DNA binding"/>
    <property type="evidence" value="ECO:0007669"/>
    <property type="project" value="TreeGrafter"/>
</dbReference>
<feature type="domain" description="Rad4 beta-hairpin" evidence="2">
    <location>
        <begin position="259"/>
        <end position="310"/>
    </location>
</feature>
<keyword evidence="5" id="KW-1185">Reference proteome</keyword>
<dbReference type="Gene3D" id="3.90.260.10">
    <property type="entry name" value="Transglutaminase-like"/>
    <property type="match status" value="1"/>
</dbReference>
<dbReference type="InterPro" id="IPR018325">
    <property type="entry name" value="Rad4/PNGase_transGLS-fold"/>
</dbReference>
<evidence type="ECO:0000313" key="3">
    <source>
        <dbReference type="EMBL" id="OLY78856.1"/>
    </source>
</evidence>
<dbReference type="GO" id="GO:0006289">
    <property type="term" value="P:nucleotide-excision repair"/>
    <property type="evidence" value="ECO:0007669"/>
    <property type="project" value="InterPro"/>
</dbReference>
<dbReference type="InterPro" id="IPR038765">
    <property type="entry name" value="Papain-like_cys_pep_sf"/>
</dbReference>
<dbReference type="GO" id="GO:0000111">
    <property type="term" value="C:nucleotide-excision repair factor 2 complex"/>
    <property type="evidence" value="ECO:0007669"/>
    <property type="project" value="TreeGrafter"/>
</dbReference>
<accession>A0A1R0GPQ5</accession>
<dbReference type="Gene3D" id="2.20.20.110">
    <property type="entry name" value="Rad4, beta-hairpin domain BHD1"/>
    <property type="match status" value="1"/>
</dbReference>
<sequence>MYYNRASKINFFRAWSISLIKRSLLNKLENVSKSWELGANEVQSISLLELIPGLVACISQFFSKLPKFSAVKDKAIADSSTNKGTGNDDICELITQFDYRYLYLNSDIIKPVILASVLRAYGIKCRLCFALKPISPRPKIEQTGEYTLNRQGKNKSIVSWCEVATIESPAWNYLDFETGRILKDVNLKYLCNPNDPYMYIIGVDNKGHISDITLKYSSNINILKNKEKDWWYKVISRFEDLNSGVLDKVDEGIINDRILNQPIPNKISDFVNHAEFALKDHLKNNQIIEKDAQVLGYFRGKPIYPRKSILELHSSAVWERMGESGSSKVSQGKSFHNKKKKRGRKEQIRGSGANNTTLWNMANTRVCC</sequence>
<dbReference type="Proteomes" id="UP000187455">
    <property type="component" value="Unassembled WGS sequence"/>
</dbReference>
<dbReference type="GO" id="GO:0071942">
    <property type="term" value="C:XPC complex"/>
    <property type="evidence" value="ECO:0007669"/>
    <property type="project" value="TreeGrafter"/>
</dbReference>
<dbReference type="OrthoDB" id="300780at2759"/>
<organism evidence="3 5">
    <name type="scientific">Smittium mucronatum</name>
    <dbReference type="NCBI Taxonomy" id="133383"/>
    <lineage>
        <taxon>Eukaryota</taxon>
        <taxon>Fungi</taxon>
        <taxon>Fungi incertae sedis</taxon>
        <taxon>Zoopagomycota</taxon>
        <taxon>Kickxellomycotina</taxon>
        <taxon>Harpellomycetes</taxon>
        <taxon>Harpellales</taxon>
        <taxon>Legeriomycetaceae</taxon>
        <taxon>Smittium</taxon>
    </lineage>
</organism>
<evidence type="ECO:0000313" key="4">
    <source>
        <dbReference type="EMBL" id="OLY80314.1"/>
    </source>
</evidence>
<dbReference type="InterPro" id="IPR018326">
    <property type="entry name" value="Rad4_beta-hairpin_dom1"/>
</dbReference>
<dbReference type="SUPFAM" id="SSF54001">
    <property type="entry name" value="Cysteine proteinases"/>
    <property type="match status" value="1"/>
</dbReference>
<evidence type="ECO:0000313" key="5">
    <source>
        <dbReference type="Proteomes" id="UP000187455"/>
    </source>
</evidence>
<dbReference type="InterPro" id="IPR004583">
    <property type="entry name" value="DNA_repair_Rad4"/>
</dbReference>
<dbReference type="PANTHER" id="PTHR12135:SF0">
    <property type="entry name" value="DNA REPAIR PROTEIN COMPLEMENTING XP-C CELLS"/>
    <property type="match status" value="1"/>
</dbReference>
<dbReference type="EMBL" id="LSSL01005398">
    <property type="protein sequence ID" value="OLY78856.1"/>
    <property type="molecule type" value="Genomic_DNA"/>
</dbReference>
<dbReference type="Pfam" id="PF10403">
    <property type="entry name" value="BHD_1"/>
    <property type="match status" value="1"/>
</dbReference>
<feature type="region of interest" description="Disordered" evidence="1">
    <location>
        <begin position="323"/>
        <end position="355"/>
    </location>
</feature>
<dbReference type="Pfam" id="PF03835">
    <property type="entry name" value="Rad4"/>
    <property type="match status" value="1"/>
</dbReference>
<dbReference type="EMBL" id="LSSL01003582">
    <property type="protein sequence ID" value="OLY80314.1"/>
    <property type="molecule type" value="Genomic_DNA"/>
</dbReference>
<feature type="compositionally biased region" description="Basic residues" evidence="1">
    <location>
        <begin position="335"/>
        <end position="344"/>
    </location>
</feature>
<feature type="compositionally biased region" description="Polar residues" evidence="1">
    <location>
        <begin position="324"/>
        <end position="334"/>
    </location>
</feature>
<dbReference type="PANTHER" id="PTHR12135">
    <property type="entry name" value="DNA REPAIR PROTEIN XP-C / RAD4"/>
    <property type="match status" value="1"/>
</dbReference>
<dbReference type="STRING" id="133383.A0A1R0GPQ5"/>
<protein>
    <submittedName>
        <fullName evidence="3">DNA repair protein complementing XP-C cells-like protein</fullName>
    </submittedName>
</protein>
<name>A0A1R0GPQ5_9FUNG</name>
<dbReference type="GO" id="GO:0005737">
    <property type="term" value="C:cytoplasm"/>
    <property type="evidence" value="ECO:0007669"/>
    <property type="project" value="TreeGrafter"/>
</dbReference>
<dbReference type="AlphaFoldDB" id="A0A1R0GPQ5"/>